<keyword evidence="1" id="KW-0472">Membrane</keyword>
<feature type="transmembrane region" description="Helical" evidence="1">
    <location>
        <begin position="106"/>
        <end position="125"/>
    </location>
</feature>
<reference evidence="2" key="1">
    <citation type="submission" date="2023-02" db="EMBL/GenBank/DDBJ databases">
        <title>Kitasatospora phosalacinea NBRC 14362.</title>
        <authorList>
            <person name="Ichikawa N."/>
            <person name="Sato H."/>
            <person name="Tonouchi N."/>
        </authorList>
    </citation>
    <scope>NUCLEOTIDE SEQUENCE</scope>
    <source>
        <strain evidence="2">NBRC 14362</strain>
    </source>
</reference>
<proteinExistence type="predicted"/>
<organism evidence="2 3">
    <name type="scientific">Kitasatospora phosalacinea</name>
    <dbReference type="NCBI Taxonomy" id="2065"/>
    <lineage>
        <taxon>Bacteria</taxon>
        <taxon>Bacillati</taxon>
        <taxon>Actinomycetota</taxon>
        <taxon>Actinomycetes</taxon>
        <taxon>Kitasatosporales</taxon>
        <taxon>Streptomycetaceae</taxon>
        <taxon>Kitasatospora</taxon>
    </lineage>
</organism>
<feature type="transmembrane region" description="Helical" evidence="1">
    <location>
        <begin position="65"/>
        <end position="86"/>
    </location>
</feature>
<comment type="caution">
    <text evidence="2">The sequence shown here is derived from an EMBL/GenBank/DDBJ whole genome shotgun (WGS) entry which is preliminary data.</text>
</comment>
<protein>
    <recommendedName>
        <fullName evidence="4">Integral membrane protein</fullName>
    </recommendedName>
</protein>
<accession>A0A9W6PEW3</accession>
<evidence type="ECO:0000313" key="3">
    <source>
        <dbReference type="Proteomes" id="UP001165143"/>
    </source>
</evidence>
<dbReference type="RefSeq" id="WP_051778238.1">
    <property type="nucleotide sequence ID" value="NZ_BSRX01000008.1"/>
</dbReference>
<name>A0A9W6PEW3_9ACTN</name>
<keyword evidence="1" id="KW-0812">Transmembrane</keyword>
<sequence length="126" mass="13715">MPEPLPPTAVPATPGPVRWSVACVAGLVYGCLLVVPLVLVTFFMRNYPLHALGWTGQDPNEDDGMLPWFMVLVPLLLLAVLGWVLVGLLGRRALGLPRRQWHRVRAGLAVLPFGTLLLVGLLQSAF</sequence>
<dbReference type="EMBL" id="BSRX01000008">
    <property type="protein sequence ID" value="GLW53678.1"/>
    <property type="molecule type" value="Genomic_DNA"/>
</dbReference>
<evidence type="ECO:0000256" key="1">
    <source>
        <dbReference type="SAM" id="Phobius"/>
    </source>
</evidence>
<evidence type="ECO:0000313" key="2">
    <source>
        <dbReference type="EMBL" id="GLW53678.1"/>
    </source>
</evidence>
<evidence type="ECO:0008006" key="4">
    <source>
        <dbReference type="Google" id="ProtNLM"/>
    </source>
</evidence>
<feature type="transmembrane region" description="Helical" evidence="1">
    <location>
        <begin position="21"/>
        <end position="45"/>
    </location>
</feature>
<dbReference type="Proteomes" id="UP001165143">
    <property type="component" value="Unassembled WGS sequence"/>
</dbReference>
<dbReference type="OrthoDB" id="3541216at2"/>
<dbReference type="AlphaFoldDB" id="A0A9W6PEW3"/>
<keyword evidence="1" id="KW-1133">Transmembrane helix</keyword>
<gene>
    <name evidence="2" type="ORF">Kpho01_16890</name>
</gene>